<proteinExistence type="predicted"/>
<dbReference type="SUPFAM" id="SSF53756">
    <property type="entry name" value="UDP-Glycosyltransferase/glycogen phosphorylase"/>
    <property type="match status" value="1"/>
</dbReference>
<dbReference type="InterPro" id="IPR019734">
    <property type="entry name" value="TPR_rpt"/>
</dbReference>
<dbReference type="InterPro" id="IPR051012">
    <property type="entry name" value="CellSynth/LPSAsmb/PSIAsmb"/>
</dbReference>
<dbReference type="EMBL" id="FNCJ01000002">
    <property type="protein sequence ID" value="SDG07150.1"/>
    <property type="molecule type" value="Genomic_DNA"/>
</dbReference>
<dbReference type="RefSeq" id="WP_090681933.1">
    <property type="nucleotide sequence ID" value="NZ_CADERL010000014.1"/>
</dbReference>
<dbReference type="PANTHER" id="PTHR45586">
    <property type="entry name" value="TPR REPEAT-CONTAINING PROTEIN PA4667"/>
    <property type="match status" value="1"/>
</dbReference>
<protein>
    <submittedName>
        <fullName evidence="4">Tetratricopeptide repeat-containing protein</fullName>
    </submittedName>
</protein>
<dbReference type="Pfam" id="PF13181">
    <property type="entry name" value="TPR_8"/>
    <property type="match status" value="1"/>
</dbReference>
<name>A0A1G7RAW8_9BURK</name>
<dbReference type="SUPFAM" id="SSF48452">
    <property type="entry name" value="TPR-like"/>
    <property type="match status" value="2"/>
</dbReference>
<keyword evidence="2 3" id="KW-0802">TPR repeat</keyword>
<keyword evidence="1" id="KW-0677">Repeat</keyword>
<dbReference type="OrthoDB" id="9814129at2"/>
<dbReference type="Pfam" id="PF14559">
    <property type="entry name" value="TPR_19"/>
    <property type="match status" value="1"/>
</dbReference>
<reference evidence="4 5" key="1">
    <citation type="submission" date="2016-10" db="EMBL/GenBank/DDBJ databases">
        <authorList>
            <person name="de Groot N.N."/>
        </authorList>
    </citation>
    <scope>NUCLEOTIDE SEQUENCE [LARGE SCALE GENOMIC DNA]</scope>
    <source>
        <strain evidence="4 5">LMG 2247</strain>
    </source>
</reference>
<dbReference type="Gene3D" id="3.40.50.2000">
    <property type="entry name" value="Glycogen Phosphorylase B"/>
    <property type="match status" value="1"/>
</dbReference>
<sequence>MLELNDPGSGAACVDALFARADADFSARRMSDASNAYLTVLAERPHDAHALHRLALASVHLEDMNAAQTYIERAVLAAPERAELWEHAGLIAALKGEPIRAEAFYYRALDLDPDKATLQRNLADCLRSSGRLVEAKAHYAKAVALEPQLHHALRAMARISSKHGQIDDAADYWIRAWTLDSTRPRDGIDLVSALAKARRTPQLDETLAQLRARFAGNANELEALAYVLYKNDRFSDALSVARQGLAIYPASARLHHYAALALSVPGNIVESLPHSMEAARLWPDSPEMQYHLACVQLACGKFKEGWARHKAYYALPGSKASLLIPLDFPEWNGEPVAGCQFLLVGEQGDGDKIQCIRFAEWLHRQGATVDLVVPTPVAQVAATMRCIRAVYSSEPPPGPYDYWTHLLKIPEHMGLDLSMLPGIEIPYVFATPKKVHRWRTHIEALSPVSIDARRRRIGVVWAGRPAYAFDRFRSIPLDMLKPLFGLPGTAWFSVQKGERERESEALAEEFDLHTLGPSIEDFTDTLAILETLDLVITVDTSVAHLAGAAGRPVWVLVPAYVEWRWLNGRTDSPWYPSMRLFRQRELREWNPVIEEVRGALHDWLSEFA</sequence>
<dbReference type="InterPro" id="IPR011990">
    <property type="entry name" value="TPR-like_helical_dom_sf"/>
</dbReference>
<dbReference type="PANTHER" id="PTHR45586:SF1">
    <property type="entry name" value="LIPOPOLYSACCHARIDE ASSEMBLY PROTEIN B"/>
    <property type="match status" value="1"/>
</dbReference>
<evidence type="ECO:0000256" key="3">
    <source>
        <dbReference type="PROSITE-ProRule" id="PRU00339"/>
    </source>
</evidence>
<dbReference type="PROSITE" id="PS50005">
    <property type="entry name" value="TPR"/>
    <property type="match status" value="1"/>
</dbReference>
<dbReference type="SMART" id="SM00028">
    <property type="entry name" value="TPR"/>
    <property type="match status" value="6"/>
</dbReference>
<dbReference type="Gene3D" id="1.25.40.10">
    <property type="entry name" value="Tetratricopeptide repeat domain"/>
    <property type="match status" value="2"/>
</dbReference>
<gene>
    <name evidence="4" type="ORF">SAMN05216466_10210</name>
</gene>
<accession>A0A1G7RAW8</accession>
<evidence type="ECO:0000256" key="1">
    <source>
        <dbReference type="ARBA" id="ARBA00022737"/>
    </source>
</evidence>
<evidence type="ECO:0000313" key="5">
    <source>
        <dbReference type="Proteomes" id="UP000199706"/>
    </source>
</evidence>
<dbReference type="Proteomes" id="UP000199706">
    <property type="component" value="Unassembled WGS sequence"/>
</dbReference>
<feature type="repeat" description="TPR" evidence="3">
    <location>
        <begin position="82"/>
        <end position="115"/>
    </location>
</feature>
<evidence type="ECO:0000313" key="4">
    <source>
        <dbReference type="EMBL" id="SDG07150.1"/>
    </source>
</evidence>
<dbReference type="AlphaFoldDB" id="A0A1G7RAW8"/>
<evidence type="ECO:0000256" key="2">
    <source>
        <dbReference type="ARBA" id="ARBA00022803"/>
    </source>
</evidence>
<organism evidence="4 5">
    <name type="scientific">Paraburkholderia phenazinium</name>
    <dbReference type="NCBI Taxonomy" id="60549"/>
    <lineage>
        <taxon>Bacteria</taxon>
        <taxon>Pseudomonadati</taxon>
        <taxon>Pseudomonadota</taxon>
        <taxon>Betaproteobacteria</taxon>
        <taxon>Burkholderiales</taxon>
        <taxon>Burkholderiaceae</taxon>
        <taxon>Paraburkholderia</taxon>
    </lineage>
</organism>